<dbReference type="AlphaFoldDB" id="A0A9D3VRW9"/>
<reference evidence="2 3" key="1">
    <citation type="journal article" date="2021" name="Plant Biotechnol. J.">
        <title>Multi-omics assisted identification of the key and species-specific regulatory components of drought-tolerant mechanisms in Gossypium stocksii.</title>
        <authorList>
            <person name="Yu D."/>
            <person name="Ke L."/>
            <person name="Zhang D."/>
            <person name="Wu Y."/>
            <person name="Sun Y."/>
            <person name="Mei J."/>
            <person name="Sun J."/>
            <person name="Sun Y."/>
        </authorList>
    </citation>
    <scope>NUCLEOTIDE SEQUENCE [LARGE SCALE GENOMIC DNA]</scope>
    <source>
        <strain evidence="3">cv. E1</strain>
        <tissue evidence="2">Leaf</tissue>
    </source>
</reference>
<evidence type="ECO:0000313" key="2">
    <source>
        <dbReference type="EMBL" id="KAH1096205.1"/>
    </source>
</evidence>
<gene>
    <name evidence="2" type="ORF">J1N35_013126</name>
</gene>
<evidence type="ECO:0000256" key="1">
    <source>
        <dbReference type="SAM" id="MobiDB-lite"/>
    </source>
</evidence>
<feature type="compositionally biased region" description="Basic and acidic residues" evidence="1">
    <location>
        <begin position="1"/>
        <end position="22"/>
    </location>
</feature>
<evidence type="ECO:0000313" key="3">
    <source>
        <dbReference type="Proteomes" id="UP000828251"/>
    </source>
</evidence>
<dbReference type="EMBL" id="JAIQCV010000005">
    <property type="protein sequence ID" value="KAH1096205.1"/>
    <property type="molecule type" value="Genomic_DNA"/>
</dbReference>
<protein>
    <submittedName>
        <fullName evidence="2">Uncharacterized protein</fullName>
    </submittedName>
</protein>
<comment type="caution">
    <text evidence="2">The sequence shown here is derived from an EMBL/GenBank/DDBJ whole genome shotgun (WGS) entry which is preliminary data.</text>
</comment>
<proteinExistence type="predicted"/>
<feature type="region of interest" description="Disordered" evidence="1">
    <location>
        <begin position="1"/>
        <end position="36"/>
    </location>
</feature>
<sequence>MKDQTKETKTQSRNRLEHERGGEISTGREVAAQDLSVDLPELEGGFGGFDERGEMGFKGILRR</sequence>
<name>A0A9D3VRW9_9ROSI</name>
<organism evidence="2 3">
    <name type="scientific">Gossypium stocksii</name>
    <dbReference type="NCBI Taxonomy" id="47602"/>
    <lineage>
        <taxon>Eukaryota</taxon>
        <taxon>Viridiplantae</taxon>
        <taxon>Streptophyta</taxon>
        <taxon>Embryophyta</taxon>
        <taxon>Tracheophyta</taxon>
        <taxon>Spermatophyta</taxon>
        <taxon>Magnoliopsida</taxon>
        <taxon>eudicotyledons</taxon>
        <taxon>Gunneridae</taxon>
        <taxon>Pentapetalae</taxon>
        <taxon>rosids</taxon>
        <taxon>malvids</taxon>
        <taxon>Malvales</taxon>
        <taxon>Malvaceae</taxon>
        <taxon>Malvoideae</taxon>
        <taxon>Gossypium</taxon>
    </lineage>
</organism>
<accession>A0A9D3VRW9</accession>
<keyword evidence="3" id="KW-1185">Reference proteome</keyword>
<dbReference type="Proteomes" id="UP000828251">
    <property type="component" value="Unassembled WGS sequence"/>
</dbReference>